<evidence type="ECO:0000313" key="4">
    <source>
        <dbReference type="Proteomes" id="UP000297245"/>
    </source>
</evidence>
<feature type="region of interest" description="Disordered" evidence="1">
    <location>
        <begin position="300"/>
        <end position="345"/>
    </location>
</feature>
<feature type="transmembrane region" description="Helical" evidence="2">
    <location>
        <begin position="229"/>
        <end position="249"/>
    </location>
</feature>
<evidence type="ECO:0000256" key="2">
    <source>
        <dbReference type="SAM" id="Phobius"/>
    </source>
</evidence>
<feature type="transmembrane region" description="Helical" evidence="2">
    <location>
        <begin position="103"/>
        <end position="130"/>
    </location>
</feature>
<name>A0A4V4HBW1_DENBC</name>
<feature type="transmembrane region" description="Helical" evidence="2">
    <location>
        <begin position="195"/>
        <end position="217"/>
    </location>
</feature>
<protein>
    <submittedName>
        <fullName evidence="3">Uncharacterized protein</fullName>
    </submittedName>
</protein>
<evidence type="ECO:0000313" key="3">
    <source>
        <dbReference type="EMBL" id="THU80945.1"/>
    </source>
</evidence>
<organism evidence="3 4">
    <name type="scientific">Dendrothele bispora (strain CBS 962.96)</name>
    <dbReference type="NCBI Taxonomy" id="1314807"/>
    <lineage>
        <taxon>Eukaryota</taxon>
        <taxon>Fungi</taxon>
        <taxon>Dikarya</taxon>
        <taxon>Basidiomycota</taxon>
        <taxon>Agaricomycotina</taxon>
        <taxon>Agaricomycetes</taxon>
        <taxon>Agaricomycetidae</taxon>
        <taxon>Agaricales</taxon>
        <taxon>Agaricales incertae sedis</taxon>
        <taxon>Dendrothele</taxon>
    </lineage>
</organism>
<proteinExistence type="predicted"/>
<keyword evidence="2" id="KW-0812">Transmembrane</keyword>
<gene>
    <name evidence="3" type="ORF">K435DRAFT_767657</name>
</gene>
<accession>A0A4V4HBW1</accession>
<reference evidence="3 4" key="1">
    <citation type="journal article" date="2019" name="Nat. Ecol. Evol.">
        <title>Megaphylogeny resolves global patterns of mushroom evolution.</title>
        <authorList>
            <person name="Varga T."/>
            <person name="Krizsan K."/>
            <person name="Foldi C."/>
            <person name="Dima B."/>
            <person name="Sanchez-Garcia M."/>
            <person name="Sanchez-Ramirez S."/>
            <person name="Szollosi G.J."/>
            <person name="Szarkandi J.G."/>
            <person name="Papp V."/>
            <person name="Albert L."/>
            <person name="Andreopoulos W."/>
            <person name="Angelini C."/>
            <person name="Antonin V."/>
            <person name="Barry K.W."/>
            <person name="Bougher N.L."/>
            <person name="Buchanan P."/>
            <person name="Buyck B."/>
            <person name="Bense V."/>
            <person name="Catcheside P."/>
            <person name="Chovatia M."/>
            <person name="Cooper J."/>
            <person name="Damon W."/>
            <person name="Desjardin D."/>
            <person name="Finy P."/>
            <person name="Geml J."/>
            <person name="Haridas S."/>
            <person name="Hughes K."/>
            <person name="Justo A."/>
            <person name="Karasinski D."/>
            <person name="Kautmanova I."/>
            <person name="Kiss B."/>
            <person name="Kocsube S."/>
            <person name="Kotiranta H."/>
            <person name="LaButti K.M."/>
            <person name="Lechner B.E."/>
            <person name="Liimatainen K."/>
            <person name="Lipzen A."/>
            <person name="Lukacs Z."/>
            <person name="Mihaltcheva S."/>
            <person name="Morgado L.N."/>
            <person name="Niskanen T."/>
            <person name="Noordeloos M.E."/>
            <person name="Ohm R.A."/>
            <person name="Ortiz-Santana B."/>
            <person name="Ovrebo C."/>
            <person name="Racz N."/>
            <person name="Riley R."/>
            <person name="Savchenko A."/>
            <person name="Shiryaev A."/>
            <person name="Soop K."/>
            <person name="Spirin V."/>
            <person name="Szebenyi C."/>
            <person name="Tomsovsky M."/>
            <person name="Tulloss R.E."/>
            <person name="Uehling J."/>
            <person name="Grigoriev I.V."/>
            <person name="Vagvolgyi C."/>
            <person name="Papp T."/>
            <person name="Martin F.M."/>
            <person name="Miettinen O."/>
            <person name="Hibbett D.S."/>
            <person name="Nagy L.G."/>
        </authorList>
    </citation>
    <scope>NUCLEOTIDE SEQUENCE [LARGE SCALE GENOMIC DNA]</scope>
    <source>
        <strain evidence="3 4">CBS 962.96</strain>
    </source>
</reference>
<dbReference type="AlphaFoldDB" id="A0A4V4HBW1"/>
<feature type="compositionally biased region" description="Polar residues" evidence="1">
    <location>
        <begin position="313"/>
        <end position="323"/>
    </location>
</feature>
<feature type="compositionally biased region" description="Acidic residues" evidence="1">
    <location>
        <begin position="303"/>
        <end position="312"/>
    </location>
</feature>
<feature type="transmembrane region" description="Helical" evidence="2">
    <location>
        <begin position="150"/>
        <end position="174"/>
    </location>
</feature>
<feature type="transmembrane region" description="Helical" evidence="2">
    <location>
        <begin position="25"/>
        <end position="49"/>
    </location>
</feature>
<sequence length="345" mass="38857">MYAALMPTFTYIMLKRGLRTRMQKFLFWMSLFMFLLATIYWALSFWTFIKAIQITFFSPELNLDDQFSILPMWSAIILLNYVLTDGVVVWKAWVLCQDQSKKVLWFAIFFLICSACSVLATIILRLLLYVTQVDTPIYKHLTRAIDVIQVANLVLSSLTNVVSTSTVAVKTWRIRRQIKERLSAARNRRSAGTRVMVLLVESGIIYCLSCITVLIATVVPLEVGTLGDIYTPVNVQLAGMYPVAVLLLVSGEYSMEPEFFSGSTVGSERGNRESGVSVRAVDRYREVSRLESIRFRTVGTIEPGEDSTDSESEQAVQLTPTGSRSKDKGVQDFDDTISKTRGLNA</sequence>
<dbReference type="OrthoDB" id="3259206at2759"/>
<feature type="transmembrane region" description="Helical" evidence="2">
    <location>
        <begin position="69"/>
        <end position="91"/>
    </location>
</feature>
<keyword evidence="2" id="KW-1133">Transmembrane helix</keyword>
<dbReference type="EMBL" id="ML179856">
    <property type="protein sequence ID" value="THU80945.1"/>
    <property type="molecule type" value="Genomic_DNA"/>
</dbReference>
<keyword evidence="4" id="KW-1185">Reference proteome</keyword>
<evidence type="ECO:0000256" key="1">
    <source>
        <dbReference type="SAM" id="MobiDB-lite"/>
    </source>
</evidence>
<keyword evidence="2" id="KW-0472">Membrane</keyword>
<dbReference type="Proteomes" id="UP000297245">
    <property type="component" value="Unassembled WGS sequence"/>
</dbReference>